<dbReference type="KEGG" id="gfe:Gferi_07370"/>
<evidence type="ECO:0000256" key="1">
    <source>
        <dbReference type="ARBA" id="ARBA00009437"/>
    </source>
</evidence>
<comment type="similarity">
    <text evidence="1">Belongs to the LysR transcriptional regulatory family.</text>
</comment>
<evidence type="ECO:0000313" key="7">
    <source>
        <dbReference type="Proteomes" id="UP000095743"/>
    </source>
</evidence>
<accession>A0A1D8GEU7</accession>
<dbReference type="EMBL" id="CP017269">
    <property type="protein sequence ID" value="AOT69408.1"/>
    <property type="molecule type" value="Genomic_DNA"/>
</dbReference>
<evidence type="ECO:0000256" key="2">
    <source>
        <dbReference type="ARBA" id="ARBA00023015"/>
    </source>
</evidence>
<dbReference type="SUPFAM" id="SSF53850">
    <property type="entry name" value="Periplasmic binding protein-like II"/>
    <property type="match status" value="1"/>
</dbReference>
<proteinExistence type="inferred from homology"/>
<dbReference type="PRINTS" id="PR00039">
    <property type="entry name" value="HTHLYSR"/>
</dbReference>
<keyword evidence="4" id="KW-0804">Transcription</keyword>
<evidence type="ECO:0000313" key="6">
    <source>
        <dbReference type="EMBL" id="AOT69408.1"/>
    </source>
</evidence>
<keyword evidence="7" id="KW-1185">Reference proteome</keyword>
<dbReference type="InterPro" id="IPR036388">
    <property type="entry name" value="WH-like_DNA-bd_sf"/>
</dbReference>
<evidence type="ECO:0000256" key="4">
    <source>
        <dbReference type="ARBA" id="ARBA00023163"/>
    </source>
</evidence>
<dbReference type="RefSeq" id="WP_069975037.1">
    <property type="nucleotide sequence ID" value="NZ_CP017269.1"/>
</dbReference>
<name>A0A1D8GEU7_9FIRM</name>
<dbReference type="InterPro" id="IPR036390">
    <property type="entry name" value="WH_DNA-bd_sf"/>
</dbReference>
<dbReference type="InterPro" id="IPR005119">
    <property type="entry name" value="LysR_subst-bd"/>
</dbReference>
<dbReference type="STRING" id="1424294.Gferi_07370"/>
<dbReference type="GO" id="GO:0000976">
    <property type="term" value="F:transcription cis-regulatory region binding"/>
    <property type="evidence" value="ECO:0007669"/>
    <property type="project" value="TreeGrafter"/>
</dbReference>
<sequence>MNIEYLKYFYEVATAKSISKVAVNFHISQPALSQQIQRLEEMLGYKLLNRSNKGVELTEAGQIVEKYARTLVKGYGNMLEDLKAISSNHATIRINSNVTLATYALPCTLYTVQQNFPELLFNLASAFSNQVEQNVLNDVCDVGFIYGKPEDKDLSYAKVGAEQLIVVASEGFNIRQDVCLKDLISYPLFMLNNIHREQKQINRYLMDLGYNLDHFNISLSLDSIESLKSAVIKGYGLAIVPYISAKKEIYTKQLKQIYIGDFDMKQDIYILYKKEKLHNSSVKAFIQYIKKIGEQSFC</sequence>
<dbReference type="Gene3D" id="3.40.190.290">
    <property type="match status" value="1"/>
</dbReference>
<dbReference type="SUPFAM" id="SSF46785">
    <property type="entry name" value="Winged helix' DNA-binding domain"/>
    <property type="match status" value="1"/>
</dbReference>
<organism evidence="6 7">
    <name type="scientific">Geosporobacter ferrireducens</name>
    <dbReference type="NCBI Taxonomy" id="1424294"/>
    <lineage>
        <taxon>Bacteria</taxon>
        <taxon>Bacillati</taxon>
        <taxon>Bacillota</taxon>
        <taxon>Clostridia</taxon>
        <taxon>Peptostreptococcales</taxon>
        <taxon>Thermotaleaceae</taxon>
        <taxon>Geosporobacter</taxon>
    </lineage>
</organism>
<dbReference type="InterPro" id="IPR000847">
    <property type="entry name" value="LysR_HTH_N"/>
</dbReference>
<keyword evidence="2" id="KW-0805">Transcription regulation</keyword>
<dbReference type="PANTHER" id="PTHR30126:SF40">
    <property type="entry name" value="HTH-TYPE TRANSCRIPTIONAL REGULATOR GLTR"/>
    <property type="match status" value="1"/>
</dbReference>
<keyword evidence="3" id="KW-0238">DNA-binding</keyword>
<dbReference type="Pfam" id="PF03466">
    <property type="entry name" value="LysR_substrate"/>
    <property type="match status" value="1"/>
</dbReference>
<reference evidence="6 7" key="1">
    <citation type="submission" date="2016-09" db="EMBL/GenBank/DDBJ databases">
        <title>Genomic analysis reveals versatility of anaerobic energy metabolism of Geosporobacter ferrireducens IRF9 of phylum Firmicutes.</title>
        <authorList>
            <person name="Kim S.-J."/>
        </authorList>
    </citation>
    <scope>NUCLEOTIDE SEQUENCE [LARGE SCALE GENOMIC DNA]</scope>
    <source>
        <strain evidence="6 7">IRF9</strain>
    </source>
</reference>
<evidence type="ECO:0000256" key="3">
    <source>
        <dbReference type="ARBA" id="ARBA00023125"/>
    </source>
</evidence>
<gene>
    <name evidence="6" type="ORF">Gferi_07370</name>
</gene>
<dbReference type="PANTHER" id="PTHR30126">
    <property type="entry name" value="HTH-TYPE TRANSCRIPTIONAL REGULATOR"/>
    <property type="match status" value="1"/>
</dbReference>
<dbReference type="Pfam" id="PF00126">
    <property type="entry name" value="HTH_1"/>
    <property type="match status" value="1"/>
</dbReference>
<feature type="domain" description="HTH lysR-type" evidence="5">
    <location>
        <begin position="1"/>
        <end position="58"/>
    </location>
</feature>
<dbReference type="FunFam" id="1.10.10.10:FF:000001">
    <property type="entry name" value="LysR family transcriptional regulator"/>
    <property type="match status" value="1"/>
</dbReference>
<dbReference type="OrthoDB" id="119203at2"/>
<dbReference type="GO" id="GO:0003700">
    <property type="term" value="F:DNA-binding transcription factor activity"/>
    <property type="evidence" value="ECO:0007669"/>
    <property type="project" value="InterPro"/>
</dbReference>
<evidence type="ECO:0000259" key="5">
    <source>
        <dbReference type="PROSITE" id="PS50931"/>
    </source>
</evidence>
<protein>
    <recommendedName>
        <fullName evidence="5">HTH lysR-type domain-containing protein</fullName>
    </recommendedName>
</protein>
<dbReference type="AlphaFoldDB" id="A0A1D8GEU7"/>
<dbReference type="Proteomes" id="UP000095743">
    <property type="component" value="Chromosome"/>
</dbReference>
<dbReference type="PROSITE" id="PS50931">
    <property type="entry name" value="HTH_LYSR"/>
    <property type="match status" value="1"/>
</dbReference>
<dbReference type="Gene3D" id="1.10.10.10">
    <property type="entry name" value="Winged helix-like DNA-binding domain superfamily/Winged helix DNA-binding domain"/>
    <property type="match status" value="1"/>
</dbReference>